<dbReference type="HOGENOM" id="CLU_459009_0_0_1"/>
<reference evidence="2" key="1">
    <citation type="journal article" date="2013" name="Genome Biol.">
        <title>Draft genome of the mountain pine beetle, Dendroctonus ponderosae Hopkins, a major forest pest.</title>
        <authorList>
            <person name="Keeling C.I."/>
            <person name="Yuen M.M."/>
            <person name="Liao N.Y."/>
            <person name="Docking T.R."/>
            <person name="Chan S.K."/>
            <person name="Taylor G.A."/>
            <person name="Palmquist D.L."/>
            <person name="Jackman S.D."/>
            <person name="Nguyen A."/>
            <person name="Li M."/>
            <person name="Henderson H."/>
            <person name="Janes J.K."/>
            <person name="Zhao Y."/>
            <person name="Pandoh P."/>
            <person name="Moore R."/>
            <person name="Sperling F.A."/>
            <person name="Huber D.P."/>
            <person name="Birol I."/>
            <person name="Jones S.J."/>
            <person name="Bohlmann J."/>
        </authorList>
    </citation>
    <scope>NUCLEOTIDE SEQUENCE</scope>
</reference>
<dbReference type="PANTHER" id="PTHR10848">
    <property type="entry name" value="MEIOTIC RECOMBINATION PROTEIN SPO11"/>
    <property type="match status" value="1"/>
</dbReference>
<dbReference type="PRINTS" id="PR01550">
    <property type="entry name" value="TOP6AFAMILY"/>
</dbReference>
<feature type="non-terminal residue" evidence="2">
    <location>
        <position position="595"/>
    </location>
</feature>
<dbReference type="InterPro" id="IPR034136">
    <property type="entry name" value="TOPRIM_Topo6A/Spo11"/>
</dbReference>
<dbReference type="EMBL" id="KB740510">
    <property type="protein sequence ID" value="ENN80524.1"/>
    <property type="molecule type" value="Genomic_DNA"/>
</dbReference>
<organism evidence="2">
    <name type="scientific">Dendroctonus ponderosae</name>
    <name type="common">Mountain pine beetle</name>
    <dbReference type="NCBI Taxonomy" id="77166"/>
    <lineage>
        <taxon>Eukaryota</taxon>
        <taxon>Metazoa</taxon>
        <taxon>Ecdysozoa</taxon>
        <taxon>Arthropoda</taxon>
        <taxon>Hexapoda</taxon>
        <taxon>Insecta</taxon>
        <taxon>Pterygota</taxon>
        <taxon>Neoptera</taxon>
        <taxon>Endopterygota</taxon>
        <taxon>Coleoptera</taxon>
        <taxon>Polyphaga</taxon>
        <taxon>Cucujiformia</taxon>
        <taxon>Curculionidae</taxon>
        <taxon>Scolytinae</taxon>
        <taxon>Dendroctonus</taxon>
    </lineage>
</organism>
<dbReference type="InterPro" id="IPR036078">
    <property type="entry name" value="Spo11/TopoVI_A_sf"/>
</dbReference>
<feature type="region of interest" description="Disordered" evidence="1">
    <location>
        <begin position="60"/>
        <end position="81"/>
    </location>
</feature>
<dbReference type="GO" id="GO:0000706">
    <property type="term" value="P:meiotic DNA double-strand break processing"/>
    <property type="evidence" value="ECO:0007669"/>
    <property type="project" value="TreeGrafter"/>
</dbReference>
<evidence type="ECO:0000313" key="2">
    <source>
        <dbReference type="EMBL" id="ENN80524.1"/>
    </source>
</evidence>
<dbReference type="AlphaFoldDB" id="N6TJA5"/>
<evidence type="ECO:0000256" key="1">
    <source>
        <dbReference type="SAM" id="MobiDB-lite"/>
    </source>
</evidence>
<dbReference type="Gene3D" id="3.40.1360.10">
    <property type="match status" value="1"/>
</dbReference>
<dbReference type="Pfam" id="PF21180">
    <property type="entry name" value="TOP6A-Spo11_Toprim"/>
    <property type="match status" value="1"/>
</dbReference>
<gene>
    <name evidence="2" type="ORF">YQE_03063</name>
</gene>
<dbReference type="InterPro" id="IPR002815">
    <property type="entry name" value="Spo11/TopoVI_A"/>
</dbReference>
<feature type="non-terminal residue" evidence="2">
    <location>
        <position position="1"/>
    </location>
</feature>
<dbReference type="CDD" id="cd00223">
    <property type="entry name" value="TOPRIM_TopoIIB_SPO"/>
    <property type="match status" value="1"/>
</dbReference>
<feature type="compositionally biased region" description="Basic and acidic residues" evidence="1">
    <location>
        <begin position="68"/>
        <end position="81"/>
    </location>
</feature>
<protein>
    <submittedName>
        <fullName evidence="2">Uncharacterized protein</fullName>
    </submittedName>
</protein>
<sequence length="595" mass="68606">MRIPNLISKNASKPLRKLDEIESDNEKNVDVAERLFCNEAPFQCTDETAKSLVRSPNSRYLYSYQNKPNDRLKENDTSKNNKNETFCSQEFRCDSYEFPTQQTLTQTHQTYAENNGIFCSRNDCFTQPQSILRNSQENRVTCKNSETSRTVNWSPTSILYEDNLLKQLLDEKPDIIKSYNKRKSEDKQLENQDGIMAKTYIKKYRKNNIRIYKIKRRFRTSVEETYVPKEHKLINKFLNQAEDETTPDDLSSDTKNRTEYQTFLGNSINRILKDKSLIFSKFSDTVPLEINSSDVLTKIEEIMVQLLSDYECGKSISLNIPSIANCVFRDDREIYYQLKTDVCTQRHTDSAIRIISRMLNVGMWALNITAQKGLVYGNMKLVMDTGETINCNVAGSGSRTLVPNDVMNICEIQSQAFFILVVEKESIFNKLLEEDLPNKLTKPFILITGKGYPDLNTQLFLKKLWMVMEIPVFIFVDADPDGISIMLTYRFGSKVVIIKQYICKNTNVHLSEYLAIPKAKWIGVFPTEILNVGANYEILNNREERKATSLLQLQCVQENPKIQKQIQTCLDTGVKASIEALIKSESYLSNQYLPS</sequence>
<name>N6TJA5_DENPD</name>
<dbReference type="GO" id="GO:0003677">
    <property type="term" value="F:DNA binding"/>
    <property type="evidence" value="ECO:0007669"/>
    <property type="project" value="InterPro"/>
</dbReference>
<dbReference type="GO" id="GO:0003918">
    <property type="term" value="F:DNA topoisomerase type II (double strand cut, ATP-hydrolyzing) activity"/>
    <property type="evidence" value="ECO:0007669"/>
    <property type="project" value="InterPro"/>
</dbReference>
<dbReference type="SUPFAM" id="SSF56726">
    <property type="entry name" value="DNA topoisomerase IV, alpha subunit"/>
    <property type="match status" value="1"/>
</dbReference>
<proteinExistence type="predicted"/>
<dbReference type="GO" id="GO:0042138">
    <property type="term" value="P:meiotic DNA double-strand break formation"/>
    <property type="evidence" value="ECO:0007669"/>
    <property type="project" value="TreeGrafter"/>
</dbReference>
<accession>N6TJA5</accession>
<dbReference type="GO" id="GO:0007131">
    <property type="term" value="P:reciprocal meiotic recombination"/>
    <property type="evidence" value="ECO:0007669"/>
    <property type="project" value="TreeGrafter"/>
</dbReference>
<dbReference type="GO" id="GO:0000228">
    <property type="term" value="C:nuclear chromosome"/>
    <property type="evidence" value="ECO:0007669"/>
    <property type="project" value="TreeGrafter"/>
</dbReference>
<dbReference type="PANTHER" id="PTHR10848:SF0">
    <property type="entry name" value="MEIOTIC RECOMBINATION PROTEIN SPO11"/>
    <property type="match status" value="1"/>
</dbReference>